<reference evidence="2" key="1">
    <citation type="submission" date="2021-01" db="EMBL/GenBank/DDBJ databases">
        <authorList>
            <person name="Corre E."/>
            <person name="Pelletier E."/>
            <person name="Niang G."/>
            <person name="Scheremetjew M."/>
            <person name="Finn R."/>
            <person name="Kale V."/>
            <person name="Holt S."/>
            <person name="Cochrane G."/>
            <person name="Meng A."/>
            <person name="Brown T."/>
            <person name="Cohen L."/>
        </authorList>
    </citation>
    <scope>NUCLEOTIDE SEQUENCE</scope>
    <source>
        <strain evidence="2">10249 10 AB</strain>
    </source>
</reference>
<dbReference type="AlphaFoldDB" id="A0A7S4AG53"/>
<protein>
    <submittedName>
        <fullName evidence="2">Uncharacterized protein</fullName>
    </submittedName>
</protein>
<gene>
    <name evidence="2" type="ORF">PAUS00366_LOCUS7386</name>
</gene>
<organism evidence="2">
    <name type="scientific">Pseudo-nitzschia australis</name>
    <dbReference type="NCBI Taxonomy" id="44445"/>
    <lineage>
        <taxon>Eukaryota</taxon>
        <taxon>Sar</taxon>
        <taxon>Stramenopiles</taxon>
        <taxon>Ochrophyta</taxon>
        <taxon>Bacillariophyta</taxon>
        <taxon>Bacillariophyceae</taxon>
        <taxon>Bacillariophycidae</taxon>
        <taxon>Bacillariales</taxon>
        <taxon>Bacillariaceae</taxon>
        <taxon>Pseudo-nitzschia</taxon>
    </lineage>
</organism>
<proteinExistence type="predicted"/>
<evidence type="ECO:0000313" key="2">
    <source>
        <dbReference type="EMBL" id="CAE0714634.1"/>
    </source>
</evidence>
<sequence>MPLPSFRRQQQAAAKGKGRDATRRDEYNEKDERYGIALLTEVPSTNKQRAIVGMRCVLYRDAGTNHDICRVQCVVGVVPRHTRTHTFLAVRCLHGIQNKTNLLLPDYNEDNRGNHDNKNDRGYTHPPCDTMLARNTKRNEFIPTRRQGRRWQSR</sequence>
<accession>A0A7S4AG53</accession>
<dbReference type="EMBL" id="HBIX01009738">
    <property type="protein sequence ID" value="CAE0714634.1"/>
    <property type="molecule type" value="Transcribed_RNA"/>
</dbReference>
<feature type="region of interest" description="Disordered" evidence="1">
    <location>
        <begin position="1"/>
        <end position="27"/>
    </location>
</feature>
<name>A0A7S4AG53_9STRA</name>
<evidence type="ECO:0000256" key="1">
    <source>
        <dbReference type="SAM" id="MobiDB-lite"/>
    </source>
</evidence>
<feature type="compositionally biased region" description="Basic and acidic residues" evidence="1">
    <location>
        <begin position="17"/>
        <end position="27"/>
    </location>
</feature>